<dbReference type="OrthoDB" id="7067605at2"/>
<organism evidence="1 2">
    <name type="scientific">Pseudobacteriovorax antillogorgiicola</name>
    <dbReference type="NCBI Taxonomy" id="1513793"/>
    <lineage>
        <taxon>Bacteria</taxon>
        <taxon>Pseudomonadati</taxon>
        <taxon>Bdellovibrionota</taxon>
        <taxon>Oligoflexia</taxon>
        <taxon>Oligoflexales</taxon>
        <taxon>Pseudobacteriovoracaceae</taxon>
        <taxon>Pseudobacteriovorax</taxon>
    </lineage>
</organism>
<reference evidence="2" key="1">
    <citation type="submission" date="2017-04" db="EMBL/GenBank/DDBJ databases">
        <authorList>
            <person name="Varghese N."/>
            <person name="Submissions S."/>
        </authorList>
    </citation>
    <scope>NUCLEOTIDE SEQUENCE [LARGE SCALE GENOMIC DNA]</scope>
    <source>
        <strain evidence="2">RKEM611</strain>
    </source>
</reference>
<accession>A0A1Y6BMG0</accession>
<keyword evidence="2" id="KW-1185">Reference proteome</keyword>
<evidence type="ECO:0000313" key="2">
    <source>
        <dbReference type="Proteomes" id="UP000192907"/>
    </source>
</evidence>
<protein>
    <submittedName>
        <fullName evidence="1">Uncharacterized protein</fullName>
    </submittedName>
</protein>
<dbReference type="EMBL" id="FWZT01000006">
    <property type="protein sequence ID" value="SMF17174.1"/>
    <property type="molecule type" value="Genomic_DNA"/>
</dbReference>
<sequence length="284" mass="32030">MPQAPESDDEFNESLGDYLGHLLSSVTKARMQADLETIRIAEQYQSHPLLKHFPVPRVRLPKVELNVPVIMVGTLTPDGLESRDDDDTDDNLSPQQQLATQVLDVFSELLEELGGHGLSPAIKAKIQPELQAIVEKVYGDPGSAKATLRRTRADKDISDRLTKIPRIKNSLSTFTDKTTTVAKYLVNHFYRIRFVRTQINQQKLDSKVQASLRQSFLSEVNQLLLNQKHKAASKIVIQAQTSKVRESSHEHLAMFKLTVTEDSVEWTVNEPESEQDPDEILVPE</sequence>
<name>A0A1Y6BMG0_9BACT</name>
<dbReference type="STRING" id="1513793.SAMN06296036_10699"/>
<dbReference type="AlphaFoldDB" id="A0A1Y6BMG0"/>
<proteinExistence type="predicted"/>
<evidence type="ECO:0000313" key="1">
    <source>
        <dbReference type="EMBL" id="SMF17174.1"/>
    </source>
</evidence>
<gene>
    <name evidence="1" type="ORF">SAMN06296036_10699</name>
</gene>
<dbReference type="Proteomes" id="UP000192907">
    <property type="component" value="Unassembled WGS sequence"/>
</dbReference>
<dbReference type="RefSeq" id="WP_132317947.1">
    <property type="nucleotide sequence ID" value="NZ_FWZT01000006.1"/>
</dbReference>